<dbReference type="KEGG" id="vg:16606565"/>
<organism evidence="2 3">
    <name type="scientific">Pandoravirus salinus</name>
    <dbReference type="NCBI Taxonomy" id="1349410"/>
    <lineage>
        <taxon>Viruses</taxon>
        <taxon>Pandoravirus</taxon>
    </lineage>
</organism>
<feature type="region of interest" description="Disordered" evidence="1">
    <location>
        <begin position="1"/>
        <end position="22"/>
    </location>
</feature>
<proteinExistence type="predicted"/>
<feature type="region of interest" description="Disordered" evidence="1">
    <location>
        <begin position="272"/>
        <end position="299"/>
    </location>
</feature>
<evidence type="ECO:0000313" key="3">
    <source>
        <dbReference type="Proteomes" id="UP000204584"/>
    </source>
</evidence>
<protein>
    <recommendedName>
        <fullName evidence="4">F-box domain containing protein</fullName>
    </recommendedName>
</protein>
<dbReference type="EMBL" id="KC977571">
    <property type="protein sequence ID" value="AGO84778.1"/>
    <property type="molecule type" value="Genomic_DNA"/>
</dbReference>
<reference evidence="2 3" key="1">
    <citation type="journal article" date="2013" name="Science">
        <title>Pandoraviruses: amoeba viruses with genomes up to 2.5 Mb reaching that of parasitic eukaryotes.</title>
        <authorList>
            <person name="Philippe N."/>
            <person name="Legendre M."/>
            <person name="Doutre G."/>
            <person name="Coute Y."/>
            <person name="Poirot O."/>
            <person name="Lescot M."/>
            <person name="Arslan D."/>
            <person name="Seltzer V."/>
            <person name="Bertaux L."/>
            <person name="Bruley C."/>
            <person name="Garin J."/>
            <person name="Claverie J.M."/>
            <person name="Abergel C."/>
        </authorList>
    </citation>
    <scope>NUCLEOTIDE SEQUENCE [LARGE SCALE GENOMIC DNA]</scope>
</reference>
<accession>S4VWM8</accession>
<dbReference type="GeneID" id="16606565"/>
<dbReference type="RefSeq" id="YP_008437851.1">
    <property type="nucleotide sequence ID" value="NC_022098.1"/>
</dbReference>
<name>S4VWM8_9VIRU</name>
<dbReference type="Proteomes" id="UP000204584">
    <property type="component" value="Segment"/>
</dbReference>
<evidence type="ECO:0008006" key="4">
    <source>
        <dbReference type="Google" id="ProtNLM"/>
    </source>
</evidence>
<sequence length="356" mass="40326">MDVCDADNLPRSKRPRHTAEMATPECSSLPMGCLPVEMLHECMQHMDMPTLVAFSATDRTRRALYISMFRSPAFVSRLNRYIETCGVDALTRFGTGFQRAYASHMGGGRYLSDQHVVAHVHVTAAPSDNFPQLIVSVGRFECDLPRAIYKGAFVVYAHDGAASPPTVTVDMDIVLDVDANCRHRVDVATRRQQKWKEDNAEYIGRHTTYREHPEEMRIYLQPRVHYRYEGDARKRLNSGKQWEKFGETDRQAPSSALARLFHLCKPPSRIYAHQHPLSGQRPGRRPLHAPQPTLHETWPARGASVRLDDDMIAPPPLAQLSFVPRSRACQSSDDNNNKEHKFDVAPRACGSVDRQL</sequence>
<gene>
    <name evidence="2" type="ORF">psal_cds_776</name>
</gene>
<evidence type="ECO:0000313" key="2">
    <source>
        <dbReference type="EMBL" id="AGO84778.1"/>
    </source>
</evidence>
<evidence type="ECO:0000256" key="1">
    <source>
        <dbReference type="SAM" id="MobiDB-lite"/>
    </source>
</evidence>
<keyword evidence="3" id="KW-1185">Reference proteome</keyword>